<feature type="compositionally biased region" description="Pro residues" evidence="1">
    <location>
        <begin position="134"/>
        <end position="145"/>
    </location>
</feature>
<reference evidence="2 3" key="1">
    <citation type="journal article" name="Sci. Rep.">
        <title>Telomere-to-telomere assembled and centromere annotated genomes of the two main subspecies of the button mushroom Agaricus bisporus reveal especially polymorphic chromosome ends.</title>
        <authorList>
            <person name="Sonnenberg A.S.M."/>
            <person name="Sedaghat-Telgerd N."/>
            <person name="Lavrijssen B."/>
            <person name="Ohm R.A."/>
            <person name="Hendrickx P.M."/>
            <person name="Scholtmeijer K."/>
            <person name="Baars J.J.P."/>
            <person name="van Peer A."/>
        </authorList>
    </citation>
    <scope>NUCLEOTIDE SEQUENCE [LARGE SCALE GENOMIC DNA]</scope>
    <source>
        <strain evidence="2 3">H119_p4</strain>
    </source>
</reference>
<feature type="region of interest" description="Disordered" evidence="1">
    <location>
        <begin position="351"/>
        <end position="379"/>
    </location>
</feature>
<name>A0A8H7C778_AGABI</name>
<dbReference type="EMBL" id="JABXXO010000011">
    <property type="protein sequence ID" value="KAF7763493.1"/>
    <property type="molecule type" value="Genomic_DNA"/>
</dbReference>
<feature type="compositionally biased region" description="Low complexity" evidence="1">
    <location>
        <begin position="1"/>
        <end position="22"/>
    </location>
</feature>
<feature type="region of interest" description="Disordered" evidence="1">
    <location>
        <begin position="1"/>
        <end position="182"/>
    </location>
</feature>
<accession>A0A8H7C778</accession>
<evidence type="ECO:0000313" key="3">
    <source>
        <dbReference type="Proteomes" id="UP000629468"/>
    </source>
</evidence>
<dbReference type="Proteomes" id="UP000629468">
    <property type="component" value="Unassembled WGS sequence"/>
</dbReference>
<evidence type="ECO:0000256" key="1">
    <source>
        <dbReference type="SAM" id="MobiDB-lite"/>
    </source>
</evidence>
<feature type="compositionally biased region" description="Low complexity" evidence="1">
    <location>
        <begin position="54"/>
        <end position="82"/>
    </location>
</feature>
<dbReference type="AlphaFoldDB" id="A0A8H7C778"/>
<comment type="caution">
    <text evidence="2">The sequence shown here is derived from an EMBL/GenBank/DDBJ whole genome shotgun (WGS) entry which is preliminary data.</text>
</comment>
<feature type="compositionally biased region" description="Pro residues" evidence="1">
    <location>
        <begin position="152"/>
        <end position="174"/>
    </location>
</feature>
<evidence type="ECO:0000313" key="2">
    <source>
        <dbReference type="EMBL" id="KAF7763493.1"/>
    </source>
</evidence>
<sequence>MSDNDSSDTLSTISTTSSLTSSDRLDSPPPYSPGSPRIYADSKLSDFGEDVDESLSSTLISSSATPGPSVSSPSSSTRHISPVRSSPKKMKKTNHKATHERHEHERTKPSPRSSNDYRSSHSSPRARPPRVHPPHSPIAPSPPPHAVRSSFPPNPPPTPPSFPPPIPGPPPPPNMYMGTNSWTHPGQGFSVHQSASPFGASQSINFHAPSVMPPQRFAPHNQHMNFSNNMGMSGMEEMRHGMENMRRTMQHDMEQMRNSMQFNMNSAFHGHPHRQSTSRPPRRDHNTGNMVVIGNQTYVPDRPHGTVNINNTAGRGGSGGSRVSVNGNGVQVGQTFVGWGSGPGAYALSVSSTGGGQAVSQTYVGSDGSRQSYNSYQGV</sequence>
<proteinExistence type="predicted"/>
<organism evidence="2 3">
    <name type="scientific">Agaricus bisporus var. burnettii</name>
    <dbReference type="NCBI Taxonomy" id="192524"/>
    <lineage>
        <taxon>Eukaryota</taxon>
        <taxon>Fungi</taxon>
        <taxon>Dikarya</taxon>
        <taxon>Basidiomycota</taxon>
        <taxon>Agaricomycotina</taxon>
        <taxon>Agaricomycetes</taxon>
        <taxon>Agaricomycetidae</taxon>
        <taxon>Agaricales</taxon>
        <taxon>Agaricineae</taxon>
        <taxon>Agaricaceae</taxon>
        <taxon>Agaricus</taxon>
    </lineage>
</organism>
<gene>
    <name evidence="2" type="ORF">Agabi119p4_8030</name>
</gene>
<protein>
    <submittedName>
        <fullName evidence="2">Uncharacterized protein</fullName>
    </submittedName>
</protein>
<feature type="compositionally biased region" description="Low complexity" evidence="1">
    <location>
        <begin position="110"/>
        <end position="125"/>
    </location>
</feature>
<feature type="compositionally biased region" description="Polar residues" evidence="1">
    <location>
        <begin position="358"/>
        <end position="379"/>
    </location>
</feature>
<feature type="compositionally biased region" description="Basic residues" evidence="1">
    <location>
        <begin position="86"/>
        <end position="99"/>
    </location>
</feature>